<comment type="caution">
    <text evidence="1">The sequence shown here is derived from an EMBL/GenBank/DDBJ whole genome shotgun (WGS) entry which is preliminary data.</text>
</comment>
<dbReference type="Proteomes" id="UP000741863">
    <property type="component" value="Unassembled WGS sequence"/>
</dbReference>
<dbReference type="PANTHER" id="PTHR43235:SF1">
    <property type="entry name" value="GLUTAMINE AMIDOTRANSFERASE PB2B2.05-RELATED"/>
    <property type="match status" value="1"/>
</dbReference>
<evidence type="ECO:0000313" key="2">
    <source>
        <dbReference type="Proteomes" id="UP000741863"/>
    </source>
</evidence>
<dbReference type="InterPro" id="IPR044668">
    <property type="entry name" value="PuuD-like"/>
</dbReference>
<accession>A0ABS2P7G0</accession>
<reference evidence="1 2" key="1">
    <citation type="submission" date="2021-01" db="EMBL/GenBank/DDBJ databases">
        <title>Genomic Encyclopedia of Type Strains, Phase IV (KMG-IV): sequencing the most valuable type-strain genomes for metagenomic binning, comparative biology and taxonomic classification.</title>
        <authorList>
            <person name="Goeker M."/>
        </authorList>
    </citation>
    <scope>NUCLEOTIDE SEQUENCE [LARGE SCALE GENOMIC DNA]</scope>
    <source>
        <strain evidence="1 2">DSM 25540</strain>
    </source>
</reference>
<dbReference type="SUPFAM" id="SSF52317">
    <property type="entry name" value="Class I glutamine amidotransferase-like"/>
    <property type="match status" value="1"/>
</dbReference>
<dbReference type="Gene3D" id="3.40.50.880">
    <property type="match status" value="1"/>
</dbReference>
<dbReference type="RefSeq" id="WP_204695502.1">
    <property type="nucleotide sequence ID" value="NZ_JAFBEC010000001.1"/>
</dbReference>
<evidence type="ECO:0000313" key="1">
    <source>
        <dbReference type="EMBL" id="MBM7631353.1"/>
    </source>
</evidence>
<dbReference type="Pfam" id="PF07722">
    <property type="entry name" value="Peptidase_C26"/>
    <property type="match status" value="1"/>
</dbReference>
<gene>
    <name evidence="1" type="ORF">JOD17_000444</name>
</gene>
<dbReference type="EMBL" id="JAFBEC010000001">
    <property type="protein sequence ID" value="MBM7631353.1"/>
    <property type="molecule type" value="Genomic_DNA"/>
</dbReference>
<name>A0ABS2P7G0_9BACL</name>
<keyword evidence="2" id="KW-1185">Reference proteome</keyword>
<dbReference type="PANTHER" id="PTHR43235">
    <property type="entry name" value="GLUTAMINE AMIDOTRANSFERASE PB2B2.05-RELATED"/>
    <property type="match status" value="1"/>
</dbReference>
<protein>
    <submittedName>
        <fullName evidence="1">Glutamine amidotransferase</fullName>
    </submittedName>
</protein>
<dbReference type="InterPro" id="IPR029062">
    <property type="entry name" value="Class_I_gatase-like"/>
</dbReference>
<organism evidence="1 2">
    <name type="scientific">Geomicrobium sediminis</name>
    <dbReference type="NCBI Taxonomy" id="1347788"/>
    <lineage>
        <taxon>Bacteria</taxon>
        <taxon>Bacillati</taxon>
        <taxon>Bacillota</taxon>
        <taxon>Bacilli</taxon>
        <taxon>Bacillales</taxon>
        <taxon>Geomicrobium</taxon>
    </lineage>
</organism>
<sequence length="233" mass="26136">MTRKPMIGITSHMDENGTHHMSQDNLRRIANENGIPIILPNVPDEASIPRIISSIDGLVVTGGGDIDPTLFGEEPHLKLGSIHPDRDAFEMMLIQAALEANLPILAICRGCQILNIAAGGDMYQDIYSQYDVDLLQHQQRAPRQHVSHFIDVDEGTLLQRISKSSRYKVNSFHHQAVRRLASGFRRSAVSSDNIIEAFESERHSFVIGVQWHPENLVDDEYANRLYEAFIAST</sequence>
<dbReference type="InterPro" id="IPR011697">
    <property type="entry name" value="Peptidase_C26"/>
</dbReference>
<dbReference type="PROSITE" id="PS51273">
    <property type="entry name" value="GATASE_TYPE_1"/>
    <property type="match status" value="1"/>
</dbReference>
<dbReference type="CDD" id="cd01745">
    <property type="entry name" value="GATase1_2"/>
    <property type="match status" value="1"/>
</dbReference>
<proteinExistence type="predicted"/>
<keyword evidence="1" id="KW-0315">Glutamine amidotransferase</keyword>